<dbReference type="Proteomes" id="UP000515369">
    <property type="component" value="Chromosome"/>
</dbReference>
<proteinExistence type="predicted"/>
<dbReference type="RefSeq" id="WP_182460825.1">
    <property type="nucleotide sequence ID" value="NZ_CP059732.1"/>
</dbReference>
<dbReference type="KEGG" id="sfol:H3H32_00945"/>
<organism evidence="1 2">
    <name type="scientific">Spirosoma foliorum</name>
    <dbReference type="NCBI Taxonomy" id="2710596"/>
    <lineage>
        <taxon>Bacteria</taxon>
        <taxon>Pseudomonadati</taxon>
        <taxon>Bacteroidota</taxon>
        <taxon>Cytophagia</taxon>
        <taxon>Cytophagales</taxon>
        <taxon>Cytophagaceae</taxon>
        <taxon>Spirosoma</taxon>
    </lineage>
</organism>
<accession>A0A7G5GXH6</accession>
<keyword evidence="2" id="KW-1185">Reference proteome</keyword>
<evidence type="ECO:0000313" key="1">
    <source>
        <dbReference type="EMBL" id="QMW03568.1"/>
    </source>
</evidence>
<reference evidence="1 2" key="1">
    <citation type="submission" date="2020-07" db="EMBL/GenBank/DDBJ databases">
        <title>Spirosoma foliorum sp. nov., isolated from the leaves on the Nejang mountain Korea, Republic of.</title>
        <authorList>
            <person name="Ho H."/>
            <person name="Lee Y.-J."/>
            <person name="Nurcahyanto D.-A."/>
            <person name="Kim S.-G."/>
        </authorList>
    </citation>
    <scope>NUCLEOTIDE SEQUENCE [LARGE SCALE GENOMIC DNA]</scope>
    <source>
        <strain evidence="1 2">PL0136</strain>
    </source>
</reference>
<sequence length="76" mass="8905">MQITIEVEDSVIESLGYERVRDLLSDSATHLEMKVAALEILRELSENDPVNDPTWKTAREQAWEQEKYKYLGKHKE</sequence>
<gene>
    <name evidence="1" type="ORF">H3H32_00945</name>
</gene>
<name>A0A7G5GXH6_9BACT</name>
<evidence type="ECO:0000313" key="2">
    <source>
        <dbReference type="Proteomes" id="UP000515369"/>
    </source>
</evidence>
<protein>
    <submittedName>
        <fullName evidence="1">Uncharacterized protein</fullName>
    </submittedName>
</protein>
<dbReference type="EMBL" id="CP059732">
    <property type="protein sequence ID" value="QMW03568.1"/>
    <property type="molecule type" value="Genomic_DNA"/>
</dbReference>
<dbReference type="AlphaFoldDB" id="A0A7G5GXH6"/>